<evidence type="ECO:0000313" key="3">
    <source>
        <dbReference type="Proteomes" id="UP000515860"/>
    </source>
</evidence>
<accession>A0A7G9G9F0</accession>
<dbReference type="SUPFAM" id="SSF109604">
    <property type="entry name" value="HD-domain/PDEase-like"/>
    <property type="match status" value="1"/>
</dbReference>
<dbReference type="Pfam" id="PF13487">
    <property type="entry name" value="HD_5"/>
    <property type="match status" value="1"/>
</dbReference>
<dbReference type="RefSeq" id="WP_249328280.1">
    <property type="nucleotide sequence ID" value="NZ_CP060635.1"/>
</dbReference>
<evidence type="ECO:0000313" key="2">
    <source>
        <dbReference type="EMBL" id="QNM07432.1"/>
    </source>
</evidence>
<protein>
    <submittedName>
        <fullName evidence="2">HD domain-containing protein</fullName>
    </submittedName>
</protein>
<dbReference type="InterPro" id="IPR037522">
    <property type="entry name" value="HD_GYP_dom"/>
</dbReference>
<dbReference type="PANTHER" id="PTHR43155:SF8">
    <property type="entry name" value="METAL DEPENDENT PHOSPHOHYDROLASE"/>
    <property type="match status" value="1"/>
</dbReference>
<dbReference type="AlphaFoldDB" id="A0A7G9G9F0"/>
<dbReference type="SMART" id="SM00471">
    <property type="entry name" value="HDc"/>
    <property type="match status" value="1"/>
</dbReference>
<gene>
    <name evidence="2" type="ORF">H9Q79_10845</name>
</gene>
<dbReference type="EMBL" id="CP060635">
    <property type="protein sequence ID" value="QNM07432.1"/>
    <property type="molecule type" value="Genomic_DNA"/>
</dbReference>
<proteinExistence type="predicted"/>
<dbReference type="KEGG" id="whj:H9Q79_10845"/>
<sequence>MDLNKLQQTEAIFQKLPSFFQEHCRRTGKLAGGFLEYLMKEQAVSGMSDPGGFLPSDMELMGKYHDIGKTAISHSVWLSRRPLTAAEQSLVRTHPLFGAYLIRGMAVPPEAESLENGFWEEAARCCQYHHERWDGAGYPFGISGESIPLLARIICIADAYDAMTSVRPYRAGMPEEEALEEIFRNKGKQFDPVLAPLFCELMQATQVAAVQ</sequence>
<organism evidence="2 3">
    <name type="scientific">Wansuia hejianensis</name>
    <dbReference type="NCBI Taxonomy" id="2763667"/>
    <lineage>
        <taxon>Bacteria</taxon>
        <taxon>Bacillati</taxon>
        <taxon>Bacillota</taxon>
        <taxon>Clostridia</taxon>
        <taxon>Lachnospirales</taxon>
        <taxon>Lachnospiraceae</taxon>
        <taxon>Wansuia</taxon>
    </lineage>
</organism>
<evidence type="ECO:0000259" key="1">
    <source>
        <dbReference type="PROSITE" id="PS51832"/>
    </source>
</evidence>
<dbReference type="CDD" id="cd00077">
    <property type="entry name" value="HDc"/>
    <property type="match status" value="1"/>
</dbReference>
<dbReference type="PANTHER" id="PTHR43155">
    <property type="entry name" value="CYCLIC DI-GMP PHOSPHODIESTERASE PA4108-RELATED"/>
    <property type="match status" value="1"/>
</dbReference>
<keyword evidence="3" id="KW-1185">Reference proteome</keyword>
<dbReference type="InterPro" id="IPR003607">
    <property type="entry name" value="HD/PDEase_dom"/>
</dbReference>
<feature type="domain" description="HD-GYP" evidence="1">
    <location>
        <begin position="5"/>
        <end position="211"/>
    </location>
</feature>
<dbReference type="PROSITE" id="PS51832">
    <property type="entry name" value="HD_GYP"/>
    <property type="match status" value="1"/>
</dbReference>
<reference evidence="2 3" key="1">
    <citation type="submission" date="2020-08" db="EMBL/GenBank/DDBJ databases">
        <authorList>
            <person name="Liu C."/>
            <person name="Sun Q."/>
        </authorList>
    </citation>
    <scope>NUCLEOTIDE SEQUENCE [LARGE SCALE GENOMIC DNA]</scope>
    <source>
        <strain evidence="2 3">NSJ-29</strain>
    </source>
</reference>
<dbReference type="Gene3D" id="1.10.3210.10">
    <property type="entry name" value="Hypothetical protein af1432"/>
    <property type="match status" value="1"/>
</dbReference>
<name>A0A7G9G9F0_9FIRM</name>
<dbReference type="Proteomes" id="UP000515860">
    <property type="component" value="Chromosome"/>
</dbReference>